<dbReference type="NCBIfam" id="TIGR01965">
    <property type="entry name" value="VCBS_repeat"/>
    <property type="match status" value="2"/>
</dbReference>
<dbReference type="InterPro" id="IPR010221">
    <property type="entry name" value="VCBS_dom"/>
</dbReference>
<feature type="region of interest" description="Disordered" evidence="1">
    <location>
        <begin position="128"/>
        <end position="154"/>
    </location>
</feature>
<gene>
    <name evidence="3" type="ORF">NCTC9695_00417</name>
</gene>
<protein>
    <submittedName>
        <fullName evidence="3">VCBS repeat</fullName>
    </submittedName>
</protein>
<dbReference type="InterPro" id="IPR013783">
    <property type="entry name" value="Ig-like_fold"/>
</dbReference>
<dbReference type="InterPro" id="IPR040853">
    <property type="entry name" value="RapA2_cadherin-like"/>
</dbReference>
<dbReference type="EMBL" id="LR134182">
    <property type="protein sequence ID" value="VEB40032.1"/>
    <property type="molecule type" value="Genomic_DNA"/>
</dbReference>
<dbReference type="Proteomes" id="UP000275777">
    <property type="component" value="Chromosome"/>
</dbReference>
<reference evidence="3 4" key="1">
    <citation type="submission" date="2018-12" db="EMBL/GenBank/DDBJ databases">
        <authorList>
            <consortium name="Pathogen Informatics"/>
        </authorList>
    </citation>
    <scope>NUCLEOTIDE SEQUENCE [LARGE SCALE GENOMIC DNA]</scope>
    <source>
        <strain evidence="3 4">NCTC9695</strain>
    </source>
</reference>
<dbReference type="AlphaFoldDB" id="A0A447T592"/>
<feature type="compositionally biased region" description="Pro residues" evidence="1">
    <location>
        <begin position="143"/>
        <end position="154"/>
    </location>
</feature>
<feature type="domain" description="RapA2 cadherin-like" evidence="2">
    <location>
        <begin position="25"/>
        <end position="102"/>
    </location>
</feature>
<sequence length="154" mass="16156">MQYLGQGDTRTEVFTVYAKDGTAHDITVVVNGVNDAATFSGNDAGAVTEDLNVSAANTLDYSGKLNVADADQGQASFDTARVDNKTNNLGSITIDADGNWHYSVDNAKVQYLGQGDTRTEVFTVYARTAPPTTSPSSSTASTMPPPSPATMPAR</sequence>
<organism evidence="3 4">
    <name type="scientific">Chromobacterium violaceum</name>
    <dbReference type="NCBI Taxonomy" id="536"/>
    <lineage>
        <taxon>Bacteria</taxon>
        <taxon>Pseudomonadati</taxon>
        <taxon>Pseudomonadota</taxon>
        <taxon>Betaproteobacteria</taxon>
        <taxon>Neisseriales</taxon>
        <taxon>Chromobacteriaceae</taxon>
        <taxon>Chromobacterium</taxon>
    </lineage>
</organism>
<evidence type="ECO:0000256" key="1">
    <source>
        <dbReference type="SAM" id="MobiDB-lite"/>
    </source>
</evidence>
<feature type="compositionally biased region" description="Low complexity" evidence="1">
    <location>
        <begin position="128"/>
        <end position="142"/>
    </location>
</feature>
<evidence type="ECO:0000313" key="3">
    <source>
        <dbReference type="EMBL" id="VEB40032.1"/>
    </source>
</evidence>
<evidence type="ECO:0000313" key="4">
    <source>
        <dbReference type="Proteomes" id="UP000275777"/>
    </source>
</evidence>
<proteinExistence type="predicted"/>
<name>A0A447T592_CHRVL</name>
<dbReference type="Gene3D" id="2.60.40.10">
    <property type="entry name" value="Immunoglobulins"/>
    <property type="match status" value="1"/>
</dbReference>
<evidence type="ECO:0000259" key="2">
    <source>
        <dbReference type="Pfam" id="PF17803"/>
    </source>
</evidence>
<dbReference type="Pfam" id="PF17803">
    <property type="entry name" value="Cadherin_4"/>
    <property type="match status" value="1"/>
</dbReference>
<accession>A0A447T592</accession>